<name>A0A0H2RAT3_9AGAM</name>
<evidence type="ECO:0000256" key="1">
    <source>
        <dbReference type="ARBA" id="ARBA00022723"/>
    </source>
</evidence>
<organism evidence="6 7">
    <name type="scientific">Schizopora paradoxa</name>
    <dbReference type="NCBI Taxonomy" id="27342"/>
    <lineage>
        <taxon>Eukaryota</taxon>
        <taxon>Fungi</taxon>
        <taxon>Dikarya</taxon>
        <taxon>Basidiomycota</taxon>
        <taxon>Agaricomycotina</taxon>
        <taxon>Agaricomycetes</taxon>
        <taxon>Hymenochaetales</taxon>
        <taxon>Schizoporaceae</taxon>
        <taxon>Schizopora</taxon>
    </lineage>
</organism>
<evidence type="ECO:0000256" key="4">
    <source>
        <dbReference type="PROSITE-ProRule" id="PRU00134"/>
    </source>
</evidence>
<dbReference type="InParanoid" id="A0A0H2RAT3"/>
<dbReference type="InterPro" id="IPR002893">
    <property type="entry name" value="Znf_MYND"/>
</dbReference>
<dbReference type="Gene3D" id="6.10.140.2220">
    <property type="match status" value="1"/>
</dbReference>
<dbReference type="OrthoDB" id="3040823at2759"/>
<accession>A0A0H2RAT3</accession>
<evidence type="ECO:0000256" key="3">
    <source>
        <dbReference type="ARBA" id="ARBA00022833"/>
    </source>
</evidence>
<evidence type="ECO:0000259" key="5">
    <source>
        <dbReference type="PROSITE" id="PS50865"/>
    </source>
</evidence>
<proteinExistence type="predicted"/>
<evidence type="ECO:0000313" key="7">
    <source>
        <dbReference type="Proteomes" id="UP000053477"/>
    </source>
</evidence>
<dbReference type="EMBL" id="KQ086089">
    <property type="protein sequence ID" value="KLO08497.1"/>
    <property type="molecule type" value="Genomic_DNA"/>
</dbReference>
<dbReference type="STRING" id="27342.A0A0H2RAT3"/>
<feature type="domain" description="MYND-type" evidence="5">
    <location>
        <begin position="434"/>
        <end position="476"/>
    </location>
</feature>
<dbReference type="GO" id="GO:0008270">
    <property type="term" value="F:zinc ion binding"/>
    <property type="evidence" value="ECO:0007669"/>
    <property type="project" value="UniProtKB-KW"/>
</dbReference>
<dbReference type="PROSITE" id="PS50865">
    <property type="entry name" value="ZF_MYND_2"/>
    <property type="match status" value="1"/>
</dbReference>
<gene>
    <name evidence="6" type="ORF">SCHPADRAFT_1000909</name>
</gene>
<keyword evidence="2 4" id="KW-0863">Zinc-finger</keyword>
<reference evidence="6 7" key="1">
    <citation type="submission" date="2015-04" db="EMBL/GenBank/DDBJ databases">
        <title>Complete genome sequence of Schizopora paradoxa KUC8140, a cosmopolitan wood degrader in East Asia.</title>
        <authorList>
            <consortium name="DOE Joint Genome Institute"/>
            <person name="Min B."/>
            <person name="Park H."/>
            <person name="Jang Y."/>
            <person name="Kim J.-J."/>
            <person name="Kim K.H."/>
            <person name="Pangilinan J."/>
            <person name="Lipzen A."/>
            <person name="Riley R."/>
            <person name="Grigoriev I.V."/>
            <person name="Spatafora J.W."/>
            <person name="Choi I.-G."/>
        </authorList>
    </citation>
    <scope>NUCLEOTIDE SEQUENCE [LARGE SCALE GENOMIC DNA]</scope>
    <source>
        <strain evidence="6 7">KUC8140</strain>
    </source>
</reference>
<dbReference type="AlphaFoldDB" id="A0A0H2RAT3"/>
<dbReference type="SUPFAM" id="SSF144232">
    <property type="entry name" value="HIT/MYND zinc finger-like"/>
    <property type="match status" value="1"/>
</dbReference>
<dbReference type="Pfam" id="PF01753">
    <property type="entry name" value="zf-MYND"/>
    <property type="match status" value="1"/>
</dbReference>
<sequence length="697" mass="79273">MTTQSKEVQDWLNNPRKAISLAKGGSRKHVLAIPTTIPVIYAHLRHTALEVFLIHCSNEDQNLELAEALLKCIGRLESDLQNRQDSAHSPHNLERLIVRHSEIIYKTLQFYAENSSLFNKKSIEVDASMDSPALETRIEDTACCLTALCMNREVSPAIFKDMDALRIPIRFWLATVLASKPGEVCPLVHQVLYYCGNPYFSDRDESSRFFNLLVEENDGDAFGIVDLLVSELKVVARDIDVKETNTLLKDTLFSLIHLNMMLLIPCSDNSPRHPNLKCNSTSIFTSAVLKSIQLEDQHDNEWQIHLTVYFVVIHDLLNTRDGARWAVDAIQAGALTVIVTAANLTSRRGCSLTEQNAKDIRITIGRLSLYLIRQSVVRAAANAIASIEPENLERLKSLPFFAEWMSFQSTVLERAVFMAQLGRKIESPERKLHCEFCLEMIPLRDLKKCERCKRTFYCSRSCQTMDWRQSDHKTICASLQAESDSDHHTTMDRFYMGHFAFYDIRRHMKSLIKISHRQYSGIPANELYFRVHYVSLEGPIHIAILPLSERKSSSEFFTRVSQQSNDHSSGPHLVEVLYAGAKSKFAHSARYILPPSYSFGVPNLLDQYRDIADSVKVSFRSKAEYWIQPGVEIDEDLVRLSGDVDEVDAILSFMQLTKGGSGDPAFFPLIFKYSWKDIENAALDCRSCWPFDSEGIL</sequence>
<keyword evidence="1" id="KW-0479">Metal-binding</keyword>
<protein>
    <recommendedName>
        <fullName evidence="5">MYND-type domain-containing protein</fullName>
    </recommendedName>
</protein>
<dbReference type="Proteomes" id="UP000053477">
    <property type="component" value="Unassembled WGS sequence"/>
</dbReference>
<evidence type="ECO:0000313" key="6">
    <source>
        <dbReference type="EMBL" id="KLO08497.1"/>
    </source>
</evidence>
<keyword evidence="7" id="KW-1185">Reference proteome</keyword>
<evidence type="ECO:0000256" key="2">
    <source>
        <dbReference type="ARBA" id="ARBA00022771"/>
    </source>
</evidence>
<keyword evidence="3" id="KW-0862">Zinc</keyword>